<dbReference type="GO" id="GO:0060271">
    <property type="term" value="P:cilium assembly"/>
    <property type="evidence" value="ECO:0007669"/>
    <property type="project" value="InterPro"/>
</dbReference>
<dbReference type="PANTHER" id="PTHR28596:SF1">
    <property type="entry name" value="BBSOME-INTERACTING PROTEIN 1"/>
    <property type="match status" value="1"/>
</dbReference>
<dbReference type="GO" id="GO:0097500">
    <property type="term" value="P:receptor localization to non-motile cilium"/>
    <property type="evidence" value="ECO:0007669"/>
    <property type="project" value="TreeGrafter"/>
</dbReference>
<comment type="caution">
    <text evidence="2">The sequence shown here is derived from an EMBL/GenBank/DDBJ whole genome shotgun (WGS) entry which is preliminary data.</text>
</comment>
<dbReference type="PANTHER" id="PTHR28596">
    <property type="entry name" value="BBSOME-INTERACTING PROTEIN 1"/>
    <property type="match status" value="1"/>
</dbReference>
<gene>
    <name evidence="2" type="ORF">EOD39_2297</name>
</gene>
<keyword evidence="3" id="KW-1185">Reference proteome</keyword>
<dbReference type="EMBL" id="SCEB01215471">
    <property type="protein sequence ID" value="RXM29347.1"/>
    <property type="molecule type" value="Genomic_DNA"/>
</dbReference>
<evidence type="ECO:0000313" key="3">
    <source>
        <dbReference type="Proteomes" id="UP000289886"/>
    </source>
</evidence>
<accession>A0A444U2D6</accession>
<dbReference type="GO" id="GO:0034464">
    <property type="term" value="C:BBSome"/>
    <property type="evidence" value="ECO:0007669"/>
    <property type="project" value="InterPro"/>
</dbReference>
<dbReference type="Proteomes" id="UP000289886">
    <property type="component" value="Unassembled WGS sequence"/>
</dbReference>
<dbReference type="AlphaFoldDB" id="A0A444U2D6"/>
<proteinExistence type="predicted"/>
<feature type="signal peptide" evidence="1">
    <location>
        <begin position="1"/>
        <end position="30"/>
    </location>
</feature>
<organism evidence="2 3">
    <name type="scientific">Acipenser ruthenus</name>
    <name type="common">Sterlet sturgeon</name>
    <dbReference type="NCBI Taxonomy" id="7906"/>
    <lineage>
        <taxon>Eukaryota</taxon>
        <taxon>Metazoa</taxon>
        <taxon>Chordata</taxon>
        <taxon>Craniata</taxon>
        <taxon>Vertebrata</taxon>
        <taxon>Euteleostomi</taxon>
        <taxon>Actinopterygii</taxon>
        <taxon>Chondrostei</taxon>
        <taxon>Acipenseriformes</taxon>
        <taxon>Acipenseridae</taxon>
        <taxon>Acipenser</taxon>
    </lineage>
</organism>
<feature type="chain" id="PRO_5019094887" evidence="1">
    <location>
        <begin position="31"/>
        <end position="74"/>
    </location>
</feature>
<name>A0A444U2D6_ACIRT</name>
<reference evidence="2 3" key="1">
    <citation type="submission" date="2019-01" db="EMBL/GenBank/DDBJ databases">
        <title>Draft Genome and Complete Hox-Cluster Characterization of the Sterlet Sturgeon (Acipenser ruthenus).</title>
        <authorList>
            <person name="Wei Q."/>
        </authorList>
    </citation>
    <scope>NUCLEOTIDE SEQUENCE [LARGE SCALE GENOMIC DNA]</scope>
    <source>
        <strain evidence="2">WHYD16114868_AA</strain>
        <tissue evidence="2">Blood</tissue>
    </source>
</reference>
<evidence type="ECO:0000313" key="2">
    <source>
        <dbReference type="EMBL" id="RXM29347.1"/>
    </source>
</evidence>
<dbReference type="InterPro" id="IPR028233">
    <property type="entry name" value="BBIP10"/>
</dbReference>
<protein>
    <submittedName>
        <fullName evidence="2">BBSome-interacting protein 1</fullName>
    </submittedName>
</protein>
<dbReference type="Pfam" id="PF14777">
    <property type="entry name" value="BBIP10"/>
    <property type="match status" value="1"/>
</dbReference>
<keyword evidence="1" id="KW-0732">Signal</keyword>
<evidence type="ECO:0000256" key="1">
    <source>
        <dbReference type="SAM" id="SignalP"/>
    </source>
</evidence>
<sequence length="74" mass="8297">MPNSSRTGLPHPKKLCLVTALLISLGQLSMEDVPTMVLCKPKLLPLKSVTLEKLEKMQRDAQETIRQQEIAVKE</sequence>